<organism evidence="1 2">
    <name type="scientific">Rhizophagus irregularis</name>
    <dbReference type="NCBI Taxonomy" id="588596"/>
    <lineage>
        <taxon>Eukaryota</taxon>
        <taxon>Fungi</taxon>
        <taxon>Fungi incertae sedis</taxon>
        <taxon>Mucoromycota</taxon>
        <taxon>Glomeromycotina</taxon>
        <taxon>Glomeromycetes</taxon>
        <taxon>Glomerales</taxon>
        <taxon>Glomeraceae</taxon>
        <taxon>Rhizophagus</taxon>
    </lineage>
</organism>
<gene>
    <name evidence="1" type="ORF">RhiirA1_473394</name>
</gene>
<sequence>MTRSACPGMREPFKKDINLTTLKEWEEAGKPFEEDDEILNIYNYSDHLKSTYANYDMK</sequence>
<dbReference type="VEuPathDB" id="FungiDB:RhiirA1_473394"/>
<name>A0A2N0R0M9_9GLOM</name>
<comment type="caution">
    <text evidence="1">The sequence shown here is derived from an EMBL/GenBank/DDBJ whole genome shotgun (WGS) entry which is preliminary data.</text>
</comment>
<accession>A0A2N0R0M9</accession>
<evidence type="ECO:0000313" key="2">
    <source>
        <dbReference type="Proteomes" id="UP000232688"/>
    </source>
</evidence>
<dbReference type="Proteomes" id="UP000232688">
    <property type="component" value="Unassembled WGS sequence"/>
</dbReference>
<dbReference type="EMBL" id="LLXH01001999">
    <property type="protein sequence ID" value="PKC56856.1"/>
    <property type="molecule type" value="Genomic_DNA"/>
</dbReference>
<proteinExistence type="predicted"/>
<reference evidence="1 2" key="2">
    <citation type="submission" date="2017-10" db="EMBL/GenBank/DDBJ databases">
        <title>Genome analyses suggest a sexual origin of heterokaryosis in a supposedly ancient asexual fungus.</title>
        <authorList>
            <person name="Corradi N."/>
            <person name="Sedzielewska K."/>
            <person name="Noel J."/>
            <person name="Charron P."/>
            <person name="Farinelli L."/>
            <person name="Marton T."/>
            <person name="Kruger M."/>
            <person name="Pelin A."/>
            <person name="Brachmann A."/>
            <person name="Corradi N."/>
        </authorList>
    </citation>
    <scope>NUCLEOTIDE SEQUENCE [LARGE SCALE GENOMIC DNA]</scope>
    <source>
        <strain evidence="1 2">A1</strain>
    </source>
</reference>
<protein>
    <submittedName>
        <fullName evidence="1">Uncharacterized protein</fullName>
    </submittedName>
</protein>
<reference evidence="1 2" key="1">
    <citation type="submission" date="2017-10" db="EMBL/GenBank/DDBJ databases">
        <title>Extensive intraspecific genome diversity in a model arbuscular mycorrhizal fungus.</title>
        <authorList>
            <person name="Chen E.C.H."/>
            <person name="Morin E."/>
            <person name="Baudet D."/>
            <person name="Noel J."/>
            <person name="Ndikumana S."/>
            <person name="Charron P."/>
            <person name="St-Onge C."/>
            <person name="Giorgi J."/>
            <person name="Grigoriev I.V."/>
            <person name="Roux C."/>
            <person name="Martin F.M."/>
            <person name="Corradi N."/>
        </authorList>
    </citation>
    <scope>NUCLEOTIDE SEQUENCE [LARGE SCALE GENOMIC DNA]</scope>
    <source>
        <strain evidence="1 2">A1</strain>
    </source>
</reference>
<evidence type="ECO:0000313" key="1">
    <source>
        <dbReference type="EMBL" id="PKC56856.1"/>
    </source>
</evidence>
<dbReference type="AlphaFoldDB" id="A0A2N0R0M9"/>